<evidence type="ECO:0000256" key="1">
    <source>
        <dbReference type="SAM" id="MobiDB-lite"/>
    </source>
</evidence>
<dbReference type="AlphaFoldDB" id="R0L4W2"/>
<accession>R0L4W2</accession>
<sequence>MQGYDGAPAGARTKSLIWKPPVEPQPHFWPGASFTSSGQNAHRPNEYGSTQALRVSYGAVDKQPPKQFWRNQHTKGPVSGAAAVRRKRRE</sequence>
<feature type="compositionally biased region" description="Polar residues" evidence="1">
    <location>
        <begin position="33"/>
        <end position="46"/>
    </location>
</feature>
<feature type="region of interest" description="Disordered" evidence="1">
    <location>
        <begin position="66"/>
        <end position="90"/>
    </location>
</feature>
<organism evidence="2 3">
    <name type="scientific">Anas platyrhynchos</name>
    <name type="common">Mallard</name>
    <name type="synonym">Anas boschas</name>
    <dbReference type="NCBI Taxonomy" id="8839"/>
    <lineage>
        <taxon>Eukaryota</taxon>
        <taxon>Metazoa</taxon>
        <taxon>Chordata</taxon>
        <taxon>Craniata</taxon>
        <taxon>Vertebrata</taxon>
        <taxon>Euteleostomi</taxon>
        <taxon>Archelosauria</taxon>
        <taxon>Archosauria</taxon>
        <taxon>Dinosauria</taxon>
        <taxon>Saurischia</taxon>
        <taxon>Theropoda</taxon>
        <taxon>Coelurosauria</taxon>
        <taxon>Aves</taxon>
        <taxon>Neognathae</taxon>
        <taxon>Galloanserae</taxon>
        <taxon>Anseriformes</taxon>
        <taxon>Anatidae</taxon>
        <taxon>Anatinae</taxon>
        <taxon>Anas</taxon>
    </lineage>
</organism>
<evidence type="ECO:0000313" key="3">
    <source>
        <dbReference type="Proteomes" id="UP000296049"/>
    </source>
</evidence>
<evidence type="ECO:0000313" key="2">
    <source>
        <dbReference type="EMBL" id="EOA96419.1"/>
    </source>
</evidence>
<dbReference type="EMBL" id="KB744000">
    <property type="protein sequence ID" value="EOA96419.1"/>
    <property type="molecule type" value="Genomic_DNA"/>
</dbReference>
<proteinExistence type="predicted"/>
<keyword evidence="3" id="KW-1185">Reference proteome</keyword>
<reference evidence="3" key="1">
    <citation type="journal article" date="2013" name="Nat. Genet.">
        <title>The duck genome and transcriptome provide insight into an avian influenza virus reservoir species.</title>
        <authorList>
            <person name="Huang Y."/>
            <person name="Li Y."/>
            <person name="Burt D.W."/>
            <person name="Chen H."/>
            <person name="Zhang Y."/>
            <person name="Qian W."/>
            <person name="Kim H."/>
            <person name="Gan S."/>
            <person name="Zhao Y."/>
            <person name="Li J."/>
            <person name="Yi K."/>
            <person name="Feng H."/>
            <person name="Zhu P."/>
            <person name="Li B."/>
            <person name="Liu Q."/>
            <person name="Fairley S."/>
            <person name="Magor K.E."/>
            <person name="Du Z."/>
            <person name="Hu X."/>
            <person name="Goodman L."/>
            <person name="Tafer H."/>
            <person name="Vignal A."/>
            <person name="Lee T."/>
            <person name="Kim K.W."/>
            <person name="Sheng Z."/>
            <person name="An Y."/>
            <person name="Searle S."/>
            <person name="Herrero J."/>
            <person name="Groenen M.A."/>
            <person name="Crooijmans R.P."/>
            <person name="Faraut T."/>
            <person name="Cai Q."/>
            <person name="Webster R.G."/>
            <person name="Aldridge J.R."/>
            <person name="Warren W.C."/>
            <person name="Bartschat S."/>
            <person name="Kehr S."/>
            <person name="Marz M."/>
            <person name="Stadler P.F."/>
            <person name="Smith J."/>
            <person name="Kraus R.H."/>
            <person name="Zhao Y."/>
            <person name="Ren L."/>
            <person name="Fei J."/>
            <person name="Morisson M."/>
            <person name="Kaiser P."/>
            <person name="Griffin D.K."/>
            <person name="Rao M."/>
            <person name="Pitel F."/>
            <person name="Wang J."/>
            <person name="Li N."/>
        </authorList>
    </citation>
    <scope>NUCLEOTIDE SEQUENCE [LARGE SCALE GENOMIC DNA]</scope>
</reference>
<dbReference type="Proteomes" id="UP000296049">
    <property type="component" value="Unassembled WGS sequence"/>
</dbReference>
<protein>
    <submittedName>
        <fullName evidence="2">Uncharacterized protein</fullName>
    </submittedName>
</protein>
<feature type="region of interest" description="Disordered" evidence="1">
    <location>
        <begin position="1"/>
        <end position="46"/>
    </location>
</feature>
<name>R0L4W2_ANAPL</name>
<gene>
    <name evidence="2" type="ORF">Anapl_16888</name>
</gene>